<reference evidence="5 6" key="1">
    <citation type="submission" date="2016-05" db="EMBL/GenBank/DDBJ databases">
        <title>Genome sequencing of Trichophyton rubrum CMCC(F)T1i isolated from hair.</title>
        <authorList>
            <person name="Zhan P."/>
            <person name="Tao Y."/>
            <person name="Liu W."/>
        </authorList>
    </citation>
    <scope>NUCLEOTIDE SEQUENCE [LARGE SCALE GENOMIC DNA]</scope>
    <source>
        <strain evidence="6">CMCC(F)T1i</strain>
    </source>
</reference>
<dbReference type="EMBL" id="LHPM01000007">
    <property type="protein sequence ID" value="OAL68388.1"/>
    <property type="molecule type" value="Genomic_DNA"/>
</dbReference>
<dbReference type="VEuPathDB" id="FungiDB:TERG_08122"/>
<comment type="caution">
    <text evidence="5">The sequence shown here is derived from an EMBL/GenBank/DDBJ whole genome shotgun (WGS) entry which is preliminary data.</text>
</comment>
<feature type="region of interest" description="Disordered" evidence="4">
    <location>
        <begin position="1"/>
        <end position="52"/>
    </location>
</feature>
<dbReference type="AlphaFoldDB" id="A0A178F8A8"/>
<name>A0A178F8A8_TRIRU</name>
<dbReference type="PANTHER" id="PTHR38791:SF5">
    <property type="entry name" value="TRANSCRIPTION FACTOR DBAG-RELATED"/>
    <property type="match status" value="1"/>
</dbReference>
<dbReference type="Pfam" id="PF11951">
    <property type="entry name" value="Fungal_trans_2"/>
    <property type="match status" value="1"/>
</dbReference>
<dbReference type="InterPro" id="IPR053175">
    <property type="entry name" value="DHMBA_Reg_Transcription_Factor"/>
</dbReference>
<keyword evidence="1" id="KW-0805">Transcription regulation</keyword>
<dbReference type="CDD" id="cd00067">
    <property type="entry name" value="GAL4"/>
    <property type="match status" value="1"/>
</dbReference>
<evidence type="ECO:0008006" key="7">
    <source>
        <dbReference type="Google" id="ProtNLM"/>
    </source>
</evidence>
<dbReference type="VEuPathDB" id="FungiDB:TERG_08123"/>
<dbReference type="GO" id="GO:0000981">
    <property type="term" value="F:DNA-binding transcription factor activity, RNA polymerase II-specific"/>
    <property type="evidence" value="ECO:0007669"/>
    <property type="project" value="InterPro"/>
</dbReference>
<dbReference type="PANTHER" id="PTHR38791">
    <property type="entry name" value="ZN(II)2CYS6 TRANSCRIPTION FACTOR (EUROFUNG)-RELATED-RELATED"/>
    <property type="match status" value="1"/>
</dbReference>
<dbReference type="GO" id="GO:0008270">
    <property type="term" value="F:zinc ion binding"/>
    <property type="evidence" value="ECO:0007669"/>
    <property type="project" value="InterPro"/>
</dbReference>
<feature type="compositionally biased region" description="Basic residues" evidence="4">
    <location>
        <begin position="1"/>
        <end position="11"/>
    </location>
</feature>
<feature type="region of interest" description="Disordered" evidence="4">
    <location>
        <begin position="220"/>
        <end position="249"/>
    </location>
</feature>
<feature type="region of interest" description="Disordered" evidence="4">
    <location>
        <begin position="69"/>
        <end position="110"/>
    </location>
</feature>
<dbReference type="Proteomes" id="UP000243015">
    <property type="component" value="Unassembled WGS sequence"/>
</dbReference>
<evidence type="ECO:0000313" key="5">
    <source>
        <dbReference type="EMBL" id="OAL68388.1"/>
    </source>
</evidence>
<dbReference type="InterPro" id="IPR021858">
    <property type="entry name" value="Fun_TF"/>
</dbReference>
<keyword evidence="3" id="KW-0539">Nucleus</keyword>
<evidence type="ECO:0000256" key="4">
    <source>
        <dbReference type="SAM" id="MobiDB-lite"/>
    </source>
</evidence>
<protein>
    <recommendedName>
        <fullName evidence="7">Zn(2)-C6 fungal-type domain-containing protein</fullName>
    </recommendedName>
</protein>
<feature type="compositionally biased region" description="Basic residues" evidence="4">
    <location>
        <begin position="222"/>
        <end position="235"/>
    </location>
</feature>
<proteinExistence type="predicted"/>
<evidence type="ECO:0000256" key="2">
    <source>
        <dbReference type="ARBA" id="ARBA00023163"/>
    </source>
</evidence>
<accession>A0A178F8A8</accession>
<organism evidence="5 6">
    <name type="scientific">Trichophyton rubrum</name>
    <name type="common">Athlete's foot fungus</name>
    <name type="synonym">Epidermophyton rubrum</name>
    <dbReference type="NCBI Taxonomy" id="5551"/>
    <lineage>
        <taxon>Eukaryota</taxon>
        <taxon>Fungi</taxon>
        <taxon>Dikarya</taxon>
        <taxon>Ascomycota</taxon>
        <taxon>Pezizomycotina</taxon>
        <taxon>Eurotiomycetes</taxon>
        <taxon>Eurotiomycetidae</taxon>
        <taxon>Onygenales</taxon>
        <taxon>Arthrodermataceae</taxon>
        <taxon>Trichophyton</taxon>
    </lineage>
</organism>
<keyword evidence="2" id="KW-0804">Transcription</keyword>
<evidence type="ECO:0000256" key="1">
    <source>
        <dbReference type="ARBA" id="ARBA00023015"/>
    </source>
</evidence>
<gene>
    <name evidence="5" type="ORF">A7C99_0329</name>
</gene>
<dbReference type="InterPro" id="IPR001138">
    <property type="entry name" value="Zn2Cys6_DnaBD"/>
</dbReference>
<evidence type="ECO:0000313" key="6">
    <source>
        <dbReference type="Proteomes" id="UP000243015"/>
    </source>
</evidence>
<evidence type="ECO:0000256" key="3">
    <source>
        <dbReference type="ARBA" id="ARBA00023242"/>
    </source>
</evidence>
<sequence>MTGKSKLSRKQRNAEGFIERKQKKFNKLKQDKLPSDSTPNTAQGDIYSGSEPNITAGLVWYPSYYDPASTYNGSPGSHEKGARGWNRSQSAHHENEPDQSPPANETSRLRGDAPEFIPAYKQQHETKGCEDGFPMTALDGSHSRYCLPPWRSNTGTLNRAAELRIKQFPGCDAEYETSASCSILRKCDQTEPSCLQCSKGGRTCTGYRNQLDLMFRDETRKTAHKASTKTSKQKNNKSASPGTSKNSTNSIASTKLITLASSNTPEEVSRSLSISLKQQAICFFLHNYVVPCIPTSGRVGYLHSLQSTTSDAVLACMASVGMATLANINYSADLRIAAREQYGHALSLTNVMLRDPVKARQPAALDTVMLLGMFEVVTCRSNRSLSSWRSHHEGALALLKINSKPGPEDIINFRMFVQARGQILSSCLLTSSRAPQFLQGIPREQQGCLPKSEGLLEDVTTLLVKLCNLRAEIEDHSLVLPEDIIPQAFAQEKDFTALYNELWEYYPYKTLAVIGRETPLSPADEVYGKYYHTYTDYFVPNIYNAIRGARILVTEIIEEAAAKLSPSSPLYSQYDNLSLLIEQSRAGALQAAIDICASVPYDLGSIEMKREDGANIGRSGRALGGYVLLWPLCLAGDLPYAPTSLRDWAINRFEYIGRALGIKQAIWMAALLRMGGMRALLTTLRISDED</sequence>